<feature type="domain" description="Flagellar hook-associated protein FlgK helical" evidence="9">
    <location>
        <begin position="94"/>
        <end position="325"/>
    </location>
</feature>
<feature type="domain" description="Flagellar basal-body/hook protein C-terminal" evidence="7">
    <location>
        <begin position="880"/>
        <end position="918"/>
    </location>
</feature>
<name>A0AAW7X0I6_9GAMM</name>
<dbReference type="InterPro" id="IPR010930">
    <property type="entry name" value="Flg_bb/hook_C_dom"/>
</dbReference>
<reference evidence="10" key="1">
    <citation type="submission" date="2023-07" db="EMBL/GenBank/DDBJ databases">
        <title>Genome content predicts the carbon catabolic preferences of heterotrophic bacteria.</title>
        <authorList>
            <person name="Gralka M."/>
        </authorList>
    </citation>
    <scope>NUCLEOTIDE SEQUENCE</scope>
    <source>
        <strain evidence="10">I3M17_2</strain>
    </source>
</reference>
<keyword evidence="10" id="KW-0969">Cilium</keyword>
<keyword evidence="10" id="KW-0966">Cell projection</keyword>
<dbReference type="GO" id="GO:0005198">
    <property type="term" value="F:structural molecule activity"/>
    <property type="evidence" value="ECO:0007669"/>
    <property type="project" value="InterPro"/>
</dbReference>
<dbReference type="Pfam" id="PF06429">
    <property type="entry name" value="Flg_bbr_C"/>
    <property type="match status" value="1"/>
</dbReference>
<dbReference type="Proteomes" id="UP001169760">
    <property type="component" value="Unassembled WGS sequence"/>
</dbReference>
<dbReference type="GO" id="GO:0005576">
    <property type="term" value="C:extracellular region"/>
    <property type="evidence" value="ECO:0007669"/>
    <property type="project" value="UniProtKB-SubCell"/>
</dbReference>
<comment type="similarity">
    <text evidence="3">Belongs to the flagella basal body rod proteins family.</text>
</comment>
<sequence length="920" mass="97389">MAGDLLGISVTGLRASQSALSTTGHNISNANVDGYSRQRVIAETNPATRADGGYVGNGVNVASIERIVNSFVTTQLRTDSTLYSDLNAYHDLVSQLDNLLSDENTGLSGALGTFFAAVQNGADEPSSVPVRQLVISESENLASRFNTIHSRFAAIEESVEEGLQVAVAEANALAKNIADINRKVAEAFGSGDKPNDLLDQRDETILKLSKIISIQTFTQGNGEVNVLIGNGQNLVVGDTARTLGLVDSEEDASKKDLTFTTGGSVQVLTNIVSGGEIGGLLRFRDTAMTDTYNEFGRIAVTLADTFNKIHTQAITLDNEYGEDFFKSVNEPITAANRVIGDSNNSVATNRQMYLNIVDSTELEASAYEIEFQAGGRYTITRSSDNASVTSGILPGNYPTSIAFRGLELEIQSGTFTAGDSFLLEGVKNGARDFSSNIADPRDLAFGSPIVTDTSLGNSGSGIISPGEVLSLTDSNGELLPLLANAGEMSPPLLIRFNTPTNYDVLDNSDPGNPVQLDPPLRDQNFVVGRSNPVFPTDSGERLVNSGGAVIGIEEGRSAVVGTGGVLNNNYPSEVFTFTLPSQTQAGAAATQTIYTPPNASARELASLLSNVPGVSVNASNYIELSNFQVSYVEPLQLSLNGTDLLEYEFDPITSTNVLSANVPDPAVNPDEFNNYIASRINSDASFAQNGIYAVSATDELTGYSEVRIFATEGDNLQMDLIAAANESLDVGDGTNSNVRLTGAGAGVTSSIVSGGKFDIAMADGVSLTTFPPQSRLLGDTTAEDFAKNRYMGIQVNLSGKPQAGDSFTLDFNIDGAMDNRSALALVAIQSSNLVQGKSASLSESYGSLIERVGIDTSSSRINMEASKQVLEHTTAMRNSISAVNLDEEAANLIRFEQMYSANAQVISVARNLFDTLINSF</sequence>
<dbReference type="Pfam" id="PF22638">
    <property type="entry name" value="FlgK_D1"/>
    <property type="match status" value="1"/>
</dbReference>
<evidence type="ECO:0000256" key="2">
    <source>
        <dbReference type="ARBA" id="ARBA00004613"/>
    </source>
</evidence>
<dbReference type="Pfam" id="PF21158">
    <property type="entry name" value="flgK_1st_1"/>
    <property type="match status" value="1"/>
</dbReference>
<gene>
    <name evidence="10" type="primary">flgK</name>
    <name evidence="10" type="ORF">Q4521_00720</name>
</gene>
<dbReference type="PRINTS" id="PR01005">
    <property type="entry name" value="FLGHOOKAP1"/>
</dbReference>
<dbReference type="PANTHER" id="PTHR30033:SF1">
    <property type="entry name" value="FLAGELLAR HOOK-ASSOCIATED PROTEIN 1"/>
    <property type="match status" value="1"/>
</dbReference>
<evidence type="ECO:0000259" key="9">
    <source>
        <dbReference type="Pfam" id="PF22638"/>
    </source>
</evidence>
<dbReference type="InterPro" id="IPR053927">
    <property type="entry name" value="FlgK_helical"/>
</dbReference>
<protein>
    <recommendedName>
        <fullName evidence="4">Flagellar hook-associated protein 1</fullName>
    </recommendedName>
</protein>
<dbReference type="PANTHER" id="PTHR30033">
    <property type="entry name" value="FLAGELLAR HOOK-ASSOCIATED PROTEIN 1"/>
    <property type="match status" value="1"/>
</dbReference>
<evidence type="ECO:0000256" key="1">
    <source>
        <dbReference type="ARBA" id="ARBA00004365"/>
    </source>
</evidence>
<organism evidence="10 11">
    <name type="scientific">Saccharophagus degradans</name>
    <dbReference type="NCBI Taxonomy" id="86304"/>
    <lineage>
        <taxon>Bacteria</taxon>
        <taxon>Pseudomonadati</taxon>
        <taxon>Pseudomonadota</taxon>
        <taxon>Gammaproteobacteria</taxon>
        <taxon>Cellvibrionales</taxon>
        <taxon>Cellvibrionaceae</taxon>
        <taxon>Saccharophagus</taxon>
    </lineage>
</organism>
<evidence type="ECO:0000256" key="4">
    <source>
        <dbReference type="ARBA" id="ARBA00016244"/>
    </source>
</evidence>
<dbReference type="AlphaFoldDB" id="A0AAW7X0I6"/>
<dbReference type="SUPFAM" id="SSF64518">
    <property type="entry name" value="Phase 1 flagellin"/>
    <property type="match status" value="1"/>
</dbReference>
<keyword evidence="5" id="KW-0964">Secreted</keyword>
<dbReference type="GO" id="GO:0044780">
    <property type="term" value="P:bacterial-type flagellum assembly"/>
    <property type="evidence" value="ECO:0007669"/>
    <property type="project" value="InterPro"/>
</dbReference>
<dbReference type="InterPro" id="IPR002371">
    <property type="entry name" value="FlgK"/>
</dbReference>
<comment type="subcellular location">
    <subcellularLocation>
        <location evidence="1">Bacterial flagellum</location>
    </subcellularLocation>
    <subcellularLocation>
        <location evidence="2">Secreted</location>
    </subcellularLocation>
</comment>
<evidence type="ECO:0000256" key="6">
    <source>
        <dbReference type="ARBA" id="ARBA00023143"/>
    </source>
</evidence>
<evidence type="ECO:0000256" key="3">
    <source>
        <dbReference type="ARBA" id="ARBA00009677"/>
    </source>
</evidence>
<accession>A0AAW7X0I6</accession>
<evidence type="ECO:0000256" key="5">
    <source>
        <dbReference type="ARBA" id="ARBA00022525"/>
    </source>
</evidence>
<dbReference type="EMBL" id="JAUOPB010000001">
    <property type="protein sequence ID" value="MDO6420985.1"/>
    <property type="molecule type" value="Genomic_DNA"/>
</dbReference>
<evidence type="ECO:0000259" key="7">
    <source>
        <dbReference type="Pfam" id="PF06429"/>
    </source>
</evidence>
<keyword evidence="6" id="KW-0975">Bacterial flagellum</keyword>
<dbReference type="RefSeq" id="WP_303490152.1">
    <property type="nucleotide sequence ID" value="NZ_JAUOPB010000001.1"/>
</dbReference>
<evidence type="ECO:0000259" key="8">
    <source>
        <dbReference type="Pfam" id="PF21158"/>
    </source>
</evidence>
<feature type="domain" description="Flagellar hook-associated protein 1 D2-like" evidence="8">
    <location>
        <begin position="341"/>
        <end position="423"/>
    </location>
</feature>
<dbReference type="NCBIfam" id="TIGR02492">
    <property type="entry name" value="flgK_ends"/>
    <property type="match status" value="1"/>
</dbReference>
<dbReference type="GO" id="GO:0009424">
    <property type="term" value="C:bacterial-type flagellum hook"/>
    <property type="evidence" value="ECO:0007669"/>
    <property type="project" value="InterPro"/>
</dbReference>
<keyword evidence="10" id="KW-0282">Flagellum</keyword>
<evidence type="ECO:0000313" key="10">
    <source>
        <dbReference type="EMBL" id="MDO6420985.1"/>
    </source>
</evidence>
<proteinExistence type="inferred from homology"/>
<comment type="caution">
    <text evidence="10">The sequence shown here is derived from an EMBL/GenBank/DDBJ whole genome shotgun (WGS) entry which is preliminary data.</text>
</comment>
<evidence type="ECO:0000313" key="11">
    <source>
        <dbReference type="Proteomes" id="UP001169760"/>
    </source>
</evidence>
<dbReference type="InterPro" id="IPR049119">
    <property type="entry name" value="FlgK_D2-like"/>
</dbReference>